<dbReference type="Proteomes" id="UP000061660">
    <property type="component" value="Chromosome"/>
</dbReference>
<dbReference type="PRINTS" id="PR00111">
    <property type="entry name" value="ABHYDROLASE"/>
</dbReference>
<dbReference type="InterPro" id="IPR000073">
    <property type="entry name" value="AB_hydrolase_1"/>
</dbReference>
<dbReference type="Gene3D" id="3.40.50.1820">
    <property type="entry name" value="alpha/beta hydrolase"/>
    <property type="match status" value="1"/>
</dbReference>
<evidence type="ECO:0000313" key="2">
    <source>
        <dbReference type="EMBL" id="ALS21082.1"/>
    </source>
</evidence>
<dbReference type="GO" id="GO:0016020">
    <property type="term" value="C:membrane"/>
    <property type="evidence" value="ECO:0007669"/>
    <property type="project" value="TreeGrafter"/>
</dbReference>
<keyword evidence="3" id="KW-1185">Reference proteome</keyword>
<proteinExistence type="predicted"/>
<accession>A0A0U2W6Q4</accession>
<gene>
    <name evidence="2" type="ORF">IJ22_06980</name>
</gene>
<dbReference type="PATRIC" id="fig|162209.4.peg.740"/>
<dbReference type="KEGG" id="pnp:IJ22_06980"/>
<dbReference type="SUPFAM" id="SSF53474">
    <property type="entry name" value="alpha/beta-Hydrolases"/>
    <property type="match status" value="1"/>
</dbReference>
<dbReference type="STRING" id="162209.IJ22_06980"/>
<dbReference type="RefSeq" id="WP_054818009.1">
    <property type="nucleotide sequence ID" value="NZ_CP013652.1"/>
</dbReference>
<dbReference type="PRINTS" id="PR00412">
    <property type="entry name" value="EPOXHYDRLASE"/>
</dbReference>
<dbReference type="AlphaFoldDB" id="A0A0U2W6Q4"/>
<dbReference type="EMBL" id="CP013652">
    <property type="protein sequence ID" value="ALS21082.1"/>
    <property type="molecule type" value="Genomic_DNA"/>
</dbReference>
<dbReference type="InterPro" id="IPR050266">
    <property type="entry name" value="AB_hydrolase_sf"/>
</dbReference>
<dbReference type="PANTHER" id="PTHR43798:SF31">
    <property type="entry name" value="AB HYDROLASE SUPERFAMILY PROTEIN YCLE"/>
    <property type="match status" value="1"/>
</dbReference>
<dbReference type="InterPro" id="IPR029058">
    <property type="entry name" value="AB_hydrolase_fold"/>
</dbReference>
<reference evidence="2 3" key="2">
    <citation type="journal article" date="2016" name="Genome Announc.">
        <title>Complete Genome Sequences of Two Interactive Moderate Thermophiles, Paenibacillus napthalenovorans 32O-Y and Paenibacillus sp. 32O-W.</title>
        <authorList>
            <person name="Butler R.R.III."/>
            <person name="Wang J."/>
            <person name="Stark B.C."/>
            <person name="Pombert J.F."/>
        </authorList>
    </citation>
    <scope>NUCLEOTIDE SEQUENCE [LARGE SCALE GENOMIC DNA]</scope>
    <source>
        <strain evidence="2 3">32O-Y</strain>
    </source>
</reference>
<evidence type="ECO:0000256" key="1">
    <source>
        <dbReference type="ARBA" id="ARBA00022801"/>
    </source>
</evidence>
<dbReference type="GO" id="GO:0016787">
    <property type="term" value="F:hydrolase activity"/>
    <property type="evidence" value="ECO:0007669"/>
    <property type="project" value="UniProtKB-KW"/>
</dbReference>
<sequence length="281" mass="31482">MVNMNIRKIKTGSYSTYLCESGEQNSETVIFLHGGGPGVTAESNWRDVLPGFSGSYRVVAPDLAGYGNTDHPDPVPQGGLMGWMRLRVEQILTLMDELDIAKAHLVGNSMGGALALHLVMTAPERFQSVVLMGSAGAPSTPTPEVIRMLNFYKDPTPAALGNLLKWFVYDENIIGDKLNQIVQERFEEVMRPEVRRSYESMFSTSPAEVIVPPSALRRMNMPFLLVHGRDDRFVSVDSSVYMLQHLPNVQLHVFDRCGHWAQLERKESFTKLVTDFFKGEF</sequence>
<evidence type="ECO:0000313" key="3">
    <source>
        <dbReference type="Proteomes" id="UP000061660"/>
    </source>
</evidence>
<dbReference type="PANTHER" id="PTHR43798">
    <property type="entry name" value="MONOACYLGLYCEROL LIPASE"/>
    <property type="match status" value="1"/>
</dbReference>
<protein>
    <submittedName>
        <fullName evidence="2">2-hydroxy-6-oxo-6-phenylhexa-2,4-dienoate hydrolase</fullName>
    </submittedName>
</protein>
<keyword evidence="1 2" id="KW-0378">Hydrolase</keyword>
<reference evidence="3" key="1">
    <citation type="submission" date="2015-12" db="EMBL/GenBank/DDBJ databases">
        <title>Complete genome sequences of two moderately thermophilic Paenibacillus species.</title>
        <authorList>
            <person name="Butler R.III."/>
            <person name="Wang J."/>
            <person name="Stark B.C."/>
            <person name="Pombert J.-F."/>
        </authorList>
    </citation>
    <scope>NUCLEOTIDE SEQUENCE [LARGE SCALE GENOMIC DNA]</scope>
    <source>
        <strain evidence="3">32O-Y</strain>
    </source>
</reference>
<name>A0A0U2W6Q4_9BACL</name>
<organism evidence="2 3">
    <name type="scientific">Paenibacillus naphthalenovorans</name>
    <dbReference type="NCBI Taxonomy" id="162209"/>
    <lineage>
        <taxon>Bacteria</taxon>
        <taxon>Bacillati</taxon>
        <taxon>Bacillota</taxon>
        <taxon>Bacilli</taxon>
        <taxon>Bacillales</taxon>
        <taxon>Paenibacillaceae</taxon>
        <taxon>Paenibacillus</taxon>
    </lineage>
</organism>
<dbReference type="InterPro" id="IPR000639">
    <property type="entry name" value="Epox_hydrolase-like"/>
</dbReference>
<dbReference type="Pfam" id="PF00561">
    <property type="entry name" value="Abhydrolase_1"/>
    <property type="match status" value="1"/>
</dbReference>